<dbReference type="SUPFAM" id="SSF82866">
    <property type="entry name" value="Multidrug efflux transporter AcrB transmembrane domain"/>
    <property type="match status" value="2"/>
</dbReference>
<evidence type="ECO:0000256" key="6">
    <source>
        <dbReference type="ARBA" id="ARBA00023136"/>
    </source>
</evidence>
<feature type="compositionally biased region" description="Polar residues" evidence="8">
    <location>
        <begin position="854"/>
        <end position="864"/>
    </location>
</feature>
<dbReference type="PANTHER" id="PTHR10796">
    <property type="entry name" value="PATCHED-RELATED"/>
    <property type="match status" value="1"/>
</dbReference>
<protein>
    <recommendedName>
        <fullName evidence="10">SSD domain-containing protein</fullName>
    </recommendedName>
</protein>
<evidence type="ECO:0000256" key="3">
    <source>
        <dbReference type="ARBA" id="ARBA00022475"/>
    </source>
</evidence>
<keyword evidence="4 9" id="KW-0812">Transmembrane</keyword>
<evidence type="ECO:0000259" key="10">
    <source>
        <dbReference type="PROSITE" id="PS50156"/>
    </source>
</evidence>
<comment type="subcellular location">
    <subcellularLocation>
        <location evidence="1">Cell membrane</location>
        <topology evidence="1">Multi-pass membrane protein</topology>
    </subcellularLocation>
</comment>
<evidence type="ECO:0000256" key="7">
    <source>
        <dbReference type="ARBA" id="ARBA00023180"/>
    </source>
</evidence>
<feature type="domain" description="SSD" evidence="10">
    <location>
        <begin position="233"/>
        <end position="390"/>
    </location>
</feature>
<evidence type="ECO:0000313" key="12">
    <source>
        <dbReference type="Proteomes" id="UP001177023"/>
    </source>
</evidence>
<reference evidence="11" key="1">
    <citation type="submission" date="2023-06" db="EMBL/GenBank/DDBJ databases">
        <authorList>
            <person name="Delattre M."/>
        </authorList>
    </citation>
    <scope>NUCLEOTIDE SEQUENCE</scope>
    <source>
        <strain evidence="11">AF72</strain>
    </source>
</reference>
<feature type="transmembrane region" description="Helical" evidence="9">
    <location>
        <begin position="723"/>
        <end position="749"/>
    </location>
</feature>
<dbReference type="GO" id="GO:0006897">
    <property type="term" value="P:endocytosis"/>
    <property type="evidence" value="ECO:0007669"/>
    <property type="project" value="TreeGrafter"/>
</dbReference>
<feature type="compositionally biased region" description="Polar residues" evidence="8">
    <location>
        <begin position="915"/>
        <end position="938"/>
    </location>
</feature>
<dbReference type="InterPro" id="IPR051697">
    <property type="entry name" value="Patched_domain-protein"/>
</dbReference>
<comment type="similarity">
    <text evidence="2">Belongs to the patched family.</text>
</comment>
<gene>
    <name evidence="11" type="ORF">MSPICULIGERA_LOCUS16586</name>
</gene>
<dbReference type="PANTHER" id="PTHR10796:SF192">
    <property type="entry name" value="SSD DOMAIN-CONTAINING PROTEIN"/>
    <property type="match status" value="1"/>
</dbReference>
<dbReference type="GO" id="GO:0005886">
    <property type="term" value="C:plasma membrane"/>
    <property type="evidence" value="ECO:0007669"/>
    <property type="project" value="UniProtKB-SubCell"/>
</dbReference>
<feature type="transmembrane region" description="Helical" evidence="9">
    <location>
        <begin position="454"/>
        <end position="478"/>
    </location>
</feature>
<evidence type="ECO:0000256" key="1">
    <source>
        <dbReference type="ARBA" id="ARBA00004651"/>
    </source>
</evidence>
<dbReference type="InterPro" id="IPR000731">
    <property type="entry name" value="SSD"/>
</dbReference>
<feature type="transmembrane region" description="Helical" evidence="9">
    <location>
        <begin position="799"/>
        <end position="822"/>
    </location>
</feature>
<keyword evidence="12" id="KW-1185">Reference proteome</keyword>
<dbReference type="AlphaFoldDB" id="A0AA36G4X1"/>
<feature type="non-terminal residue" evidence="11">
    <location>
        <position position="938"/>
    </location>
</feature>
<dbReference type="Proteomes" id="UP001177023">
    <property type="component" value="Unassembled WGS sequence"/>
</dbReference>
<feature type="transmembrane region" description="Helical" evidence="9">
    <location>
        <begin position="697"/>
        <end position="717"/>
    </location>
</feature>
<feature type="transmembrane region" description="Helical" evidence="9">
    <location>
        <begin position="770"/>
        <end position="793"/>
    </location>
</feature>
<keyword evidence="5 9" id="KW-1133">Transmembrane helix</keyword>
<evidence type="ECO:0000313" key="11">
    <source>
        <dbReference type="EMBL" id="CAJ0578328.1"/>
    </source>
</evidence>
<feature type="transmembrane region" description="Helical" evidence="9">
    <location>
        <begin position="362"/>
        <end position="388"/>
    </location>
</feature>
<keyword evidence="7" id="KW-0325">Glycoprotein</keyword>
<keyword evidence="3" id="KW-1003">Cell membrane</keyword>
<dbReference type="GO" id="GO:0030659">
    <property type="term" value="C:cytoplasmic vesicle membrane"/>
    <property type="evidence" value="ECO:0007669"/>
    <property type="project" value="TreeGrafter"/>
</dbReference>
<sequence>MCAGFLNMKPLTDAVYLFTPVGALSKMERQSIHEKWPLYDDNYIPGRAVTEAREVQITVLAKDDGNILEKPYSEAVYRLDKFISDRVFVDYRGVEYRYGDLCLSYKSAGCPGNKHAHIISDLYQRGINITYPTFRLGTEGGYIGSTLGGVRLSRDEQNRTILASAQAWFLIYHMKFFPANVSYVSGLFENELVRQLRNYPDDPYITFTYFHSQTLADELKRNAESLVPRFGIAFFLMVVFSSLCAISFIGNSFTIDWVLSKPILSLLGVVNAGMGILTALGAGLLLHVPFNDIVAVMPFLVVAVGVDNMFLMVSSVRRTPRSHTTGERMGECLSDAAVSILITALTDAFSFGVGAITTIPAVQIFCIYTCLAITATFFYQLTFFAALLSMYTRWERRGINSVFLCETVPIEQIHTASFISRIFNMGSRAPPEKKGKHSPPHIDNSLSTRFFENWFAPLLMHPVVKGLVLLWFAIYLGFSAYGCAQIREGLEPINLLVQDSYAIPHYKMLQRYFWKYGATLQLVVNNAPDMRLPKQRQLLKQMIVEFASSNHSCGPESIQYWVNEMEIYYKQGLEMGIVDSAFYGQVQHWLGAKNPNTWEADILWGVNGWNETTIKSFRFLIGLRDIQSTTGQQEATQTMREIASRWPQYNVTSFMPLWLFTDQYAIVVPNTVQNIWIALLVMIAIAFALIPQPLCAFWVALACASIDFGVIGFMTLWDVNLDAISMITIIMSIGFSVDYSAHITYGYVVSPHADPSMKIRDALGALGWPLFQGGSSTILAMCVLSNVPAYMVITFFKTVVLAISIGLLHGLVFLPVFLSIFVRGCCILEMPPDRMLHGHHAQPPPIAKKPKMSSFGSGTVTSLESAPFSPIEKATLACRGEFIESQSSTPIHAIRHRVSPQANGASPRVADHHPQGSTHASDSSSTGEFTTSSPKQHS</sequence>
<dbReference type="GO" id="GO:0018996">
    <property type="term" value="P:molting cycle, collagen and cuticulin-based cuticle"/>
    <property type="evidence" value="ECO:0007669"/>
    <property type="project" value="TreeGrafter"/>
</dbReference>
<evidence type="ECO:0000256" key="4">
    <source>
        <dbReference type="ARBA" id="ARBA00022692"/>
    </source>
</evidence>
<comment type="caution">
    <text evidence="11">The sequence shown here is derived from an EMBL/GenBank/DDBJ whole genome shotgun (WGS) entry which is preliminary data.</text>
</comment>
<evidence type="ECO:0000256" key="2">
    <source>
        <dbReference type="ARBA" id="ARBA00005585"/>
    </source>
</evidence>
<dbReference type="EMBL" id="CATQJA010002653">
    <property type="protein sequence ID" value="CAJ0578328.1"/>
    <property type="molecule type" value="Genomic_DNA"/>
</dbReference>
<feature type="transmembrane region" description="Helical" evidence="9">
    <location>
        <begin position="230"/>
        <end position="251"/>
    </location>
</feature>
<dbReference type="Pfam" id="PF02460">
    <property type="entry name" value="Patched"/>
    <property type="match status" value="1"/>
</dbReference>
<dbReference type="FunFam" id="1.20.1640.10:FF:000013">
    <property type="entry name" value="PaTched Related family"/>
    <property type="match status" value="1"/>
</dbReference>
<name>A0AA36G4X1_9BILA</name>
<keyword evidence="6 9" id="KW-0472">Membrane</keyword>
<dbReference type="InterPro" id="IPR003392">
    <property type="entry name" value="PTHD_SSD"/>
</dbReference>
<dbReference type="PROSITE" id="PS50156">
    <property type="entry name" value="SSD"/>
    <property type="match status" value="1"/>
</dbReference>
<evidence type="ECO:0000256" key="8">
    <source>
        <dbReference type="SAM" id="MobiDB-lite"/>
    </source>
</evidence>
<feature type="transmembrane region" description="Helical" evidence="9">
    <location>
        <begin position="293"/>
        <end position="311"/>
    </location>
</feature>
<organism evidence="11 12">
    <name type="scientific">Mesorhabditis spiculigera</name>
    <dbReference type="NCBI Taxonomy" id="96644"/>
    <lineage>
        <taxon>Eukaryota</taxon>
        <taxon>Metazoa</taxon>
        <taxon>Ecdysozoa</taxon>
        <taxon>Nematoda</taxon>
        <taxon>Chromadorea</taxon>
        <taxon>Rhabditida</taxon>
        <taxon>Rhabditina</taxon>
        <taxon>Rhabditomorpha</taxon>
        <taxon>Rhabditoidea</taxon>
        <taxon>Rhabditidae</taxon>
        <taxon>Mesorhabditinae</taxon>
        <taxon>Mesorhabditis</taxon>
    </lineage>
</organism>
<feature type="transmembrane region" description="Helical" evidence="9">
    <location>
        <begin position="673"/>
        <end position="690"/>
    </location>
</feature>
<accession>A0AA36G4X1</accession>
<feature type="transmembrane region" description="Helical" evidence="9">
    <location>
        <begin position="263"/>
        <end position="287"/>
    </location>
</feature>
<evidence type="ECO:0000256" key="5">
    <source>
        <dbReference type="ARBA" id="ARBA00022989"/>
    </source>
</evidence>
<feature type="transmembrane region" description="Helical" evidence="9">
    <location>
        <begin position="332"/>
        <end position="356"/>
    </location>
</feature>
<feature type="region of interest" description="Disordered" evidence="8">
    <location>
        <begin position="839"/>
        <end position="864"/>
    </location>
</feature>
<dbReference type="Gene3D" id="1.20.1640.10">
    <property type="entry name" value="Multidrug efflux transporter AcrB transmembrane domain"/>
    <property type="match status" value="2"/>
</dbReference>
<feature type="region of interest" description="Disordered" evidence="8">
    <location>
        <begin position="897"/>
        <end position="938"/>
    </location>
</feature>
<proteinExistence type="inferred from homology"/>
<evidence type="ECO:0000256" key="9">
    <source>
        <dbReference type="SAM" id="Phobius"/>
    </source>
</evidence>